<name>A0A1I8N7P9_MUSDO</name>
<organism evidence="11">
    <name type="scientific">Musca domestica</name>
    <name type="common">House fly</name>
    <dbReference type="NCBI Taxonomy" id="7370"/>
    <lineage>
        <taxon>Eukaryota</taxon>
        <taxon>Metazoa</taxon>
        <taxon>Ecdysozoa</taxon>
        <taxon>Arthropoda</taxon>
        <taxon>Hexapoda</taxon>
        <taxon>Insecta</taxon>
        <taxon>Pterygota</taxon>
        <taxon>Neoptera</taxon>
        <taxon>Endopterygota</taxon>
        <taxon>Diptera</taxon>
        <taxon>Brachycera</taxon>
        <taxon>Muscomorpha</taxon>
        <taxon>Muscoidea</taxon>
        <taxon>Muscidae</taxon>
        <taxon>Musca</taxon>
    </lineage>
</organism>
<dbReference type="InterPro" id="IPR004117">
    <property type="entry name" value="7tm6_olfct_rcpt"/>
</dbReference>
<sequence>MTRILKRYFRLQRFIFSGLGLDIAATPEKMVKRPWLMMTPLVMSILLCIANGHYVLDNASDYLEATDSLTLLCQSLISVWKVIMVIWKRKEFANMIARIERLNVKAEGEELKIVRRENTRDIIFSTTYFVLVLLTGAWSLLVPIYFAVHVYVTTGEVDLPVPHKATYFWNHEHVKGYSLVYIWDVFIIYFIACSAVSTESMFSWLVCNIIAQFRILMHRLEVASRQVMSTRPMTASHHVDDDDDNPLMGELDPQAGMVDAIIACVKFHRRTLRLTQELNSLYGAIIFVKFIVSGTQICCLAFHLVRGNNSLFNVAYLCMFLSAAALQLILYCYNGQRLKDESLLVTTKIYSIFPWSKMPVSTQRMLLIPMIRAQQFSELRGVFFTVDLSLYLWVSWSLRTGRIFMVIAMAFAYFVNIFKNT</sequence>
<evidence type="ECO:0000256" key="3">
    <source>
        <dbReference type="ARBA" id="ARBA00022606"/>
    </source>
</evidence>
<feature type="transmembrane region" description="Helical" evidence="10">
    <location>
        <begin position="311"/>
        <end position="333"/>
    </location>
</feature>
<comment type="caution">
    <text evidence="10">Lacks conserved residue(s) required for the propagation of feature annotation.</text>
</comment>
<keyword evidence="8 10" id="KW-0675">Receptor</keyword>
<dbReference type="VEuPathDB" id="VectorBase:MDOA012436"/>
<evidence type="ECO:0000256" key="10">
    <source>
        <dbReference type="RuleBase" id="RU351113"/>
    </source>
</evidence>
<comment type="subcellular location">
    <subcellularLocation>
        <location evidence="1 10">Cell membrane</location>
        <topology evidence="1 10">Multi-pass membrane protein</topology>
    </subcellularLocation>
</comment>
<accession>A0A1I8N7P9</accession>
<evidence type="ECO:0000256" key="4">
    <source>
        <dbReference type="ARBA" id="ARBA00022692"/>
    </source>
</evidence>
<feature type="transmembrane region" description="Helical" evidence="10">
    <location>
        <begin position="402"/>
        <end position="418"/>
    </location>
</feature>
<evidence type="ECO:0000256" key="5">
    <source>
        <dbReference type="ARBA" id="ARBA00022725"/>
    </source>
</evidence>
<comment type="similarity">
    <text evidence="10">Belongs to the insect chemoreceptor superfamily. Heteromeric odorant receptor channel (TC 1.A.69) family.</text>
</comment>
<feature type="transmembrane region" description="Helical" evidence="10">
    <location>
        <begin position="379"/>
        <end position="396"/>
    </location>
</feature>
<reference evidence="11" key="1">
    <citation type="submission" date="2020-05" db="UniProtKB">
        <authorList>
            <consortium name="EnsemblMetazoa"/>
        </authorList>
    </citation>
    <scope>IDENTIFICATION</scope>
    <source>
        <strain evidence="11">Aabys</strain>
    </source>
</reference>
<dbReference type="GO" id="GO:0005886">
    <property type="term" value="C:plasma membrane"/>
    <property type="evidence" value="ECO:0007669"/>
    <property type="project" value="UniProtKB-SubCell"/>
</dbReference>
<feature type="transmembrane region" description="Helical" evidence="10">
    <location>
        <begin position="280"/>
        <end position="305"/>
    </location>
</feature>
<evidence type="ECO:0000313" key="11">
    <source>
        <dbReference type="EnsemblMetazoa" id="MDOA012436-PB"/>
    </source>
</evidence>
<dbReference type="Pfam" id="PF02949">
    <property type="entry name" value="7tm_6"/>
    <property type="match status" value="1"/>
</dbReference>
<dbReference type="AlphaFoldDB" id="A0A1I8N7P9"/>
<keyword evidence="6 10" id="KW-1133">Transmembrane helix</keyword>
<evidence type="ECO:0000256" key="8">
    <source>
        <dbReference type="ARBA" id="ARBA00023170"/>
    </source>
</evidence>
<protein>
    <recommendedName>
        <fullName evidence="10">Odorant receptor</fullName>
    </recommendedName>
</protein>
<proteinExistence type="inferred from homology"/>
<keyword evidence="7 10" id="KW-0472">Membrane</keyword>
<evidence type="ECO:0000256" key="9">
    <source>
        <dbReference type="ARBA" id="ARBA00023224"/>
    </source>
</evidence>
<feature type="transmembrane region" description="Helical" evidence="10">
    <location>
        <begin position="122"/>
        <end position="146"/>
    </location>
</feature>
<dbReference type="GO" id="GO:0004984">
    <property type="term" value="F:olfactory receptor activity"/>
    <property type="evidence" value="ECO:0007669"/>
    <property type="project" value="InterPro"/>
</dbReference>
<evidence type="ECO:0000256" key="7">
    <source>
        <dbReference type="ARBA" id="ARBA00023136"/>
    </source>
</evidence>
<dbReference type="EnsemblMetazoa" id="MDOA012436-RB">
    <property type="protein sequence ID" value="MDOA012436-PB"/>
    <property type="gene ID" value="MDOA012436"/>
</dbReference>
<evidence type="ECO:0000256" key="1">
    <source>
        <dbReference type="ARBA" id="ARBA00004651"/>
    </source>
</evidence>
<keyword evidence="9 10" id="KW-0807">Transducer</keyword>
<dbReference type="PANTHER" id="PTHR21137:SF35">
    <property type="entry name" value="ODORANT RECEPTOR 19A-RELATED"/>
    <property type="match status" value="1"/>
</dbReference>
<evidence type="ECO:0000256" key="2">
    <source>
        <dbReference type="ARBA" id="ARBA00022475"/>
    </source>
</evidence>
<feature type="transmembrane region" description="Helical" evidence="10">
    <location>
        <begin position="68"/>
        <end position="87"/>
    </location>
</feature>
<dbReference type="GO" id="GO:0005549">
    <property type="term" value="F:odorant binding"/>
    <property type="evidence" value="ECO:0007669"/>
    <property type="project" value="InterPro"/>
</dbReference>
<dbReference type="PANTHER" id="PTHR21137">
    <property type="entry name" value="ODORANT RECEPTOR"/>
    <property type="match status" value="1"/>
</dbReference>
<keyword evidence="5 10" id="KW-0552">Olfaction</keyword>
<keyword evidence="3 10" id="KW-0716">Sensory transduction</keyword>
<feature type="transmembrane region" description="Helical" evidence="10">
    <location>
        <begin position="35"/>
        <end position="56"/>
    </location>
</feature>
<evidence type="ECO:0000256" key="6">
    <source>
        <dbReference type="ARBA" id="ARBA00022989"/>
    </source>
</evidence>
<dbReference type="eggNOG" id="ENOG502SSPN">
    <property type="taxonomic scope" value="Eukaryota"/>
</dbReference>
<keyword evidence="4 10" id="KW-0812">Transmembrane</keyword>
<feature type="transmembrane region" description="Helical" evidence="10">
    <location>
        <begin position="186"/>
        <end position="211"/>
    </location>
</feature>
<keyword evidence="2" id="KW-1003">Cell membrane</keyword>
<dbReference type="GO" id="GO:0007165">
    <property type="term" value="P:signal transduction"/>
    <property type="evidence" value="ECO:0007669"/>
    <property type="project" value="UniProtKB-KW"/>
</dbReference>
<dbReference type="VEuPathDB" id="VectorBase:MDOMA2_010827"/>